<dbReference type="EC" id="6.3.5.3" evidence="14"/>
<dbReference type="GO" id="GO:0005524">
    <property type="term" value="F:ATP binding"/>
    <property type="evidence" value="ECO:0007669"/>
    <property type="project" value="UniProtKB-UniRule"/>
</dbReference>
<feature type="domain" description="PurM-like C-terminal" evidence="15">
    <location>
        <begin position="438"/>
        <end position="596"/>
    </location>
</feature>
<dbReference type="Gene3D" id="3.40.50.880">
    <property type="match status" value="1"/>
</dbReference>
<name>A0A1D9LBJ2_9NEIS</name>
<evidence type="ECO:0000256" key="3">
    <source>
        <dbReference type="ARBA" id="ARBA00008608"/>
    </source>
</evidence>
<evidence type="ECO:0000256" key="7">
    <source>
        <dbReference type="ARBA" id="ARBA00022741"/>
    </source>
</evidence>
<dbReference type="PANTHER" id="PTHR10099">
    <property type="entry name" value="PHOSPHORIBOSYLFORMYLGLYCINAMIDINE SYNTHASE"/>
    <property type="match status" value="1"/>
</dbReference>
<dbReference type="CDD" id="cd02203">
    <property type="entry name" value="PurL_repeat1"/>
    <property type="match status" value="1"/>
</dbReference>
<dbReference type="GO" id="GO:0004642">
    <property type="term" value="F:phosphoribosylformylglycinamidine synthase activity"/>
    <property type="evidence" value="ECO:0007669"/>
    <property type="project" value="UniProtKB-UniRule"/>
</dbReference>
<evidence type="ECO:0000256" key="14">
    <source>
        <dbReference type="HAMAP-Rule" id="MF_00419"/>
    </source>
</evidence>
<keyword evidence="9 14" id="KW-0067">ATP-binding</keyword>
<comment type="pathway">
    <text evidence="2 14">Purine metabolism; IMP biosynthesis via de novo pathway; 5-amino-1-(5-phospho-D-ribosyl)imidazole from N(2)-formyl-N(1)-(5-phospho-D-ribosyl)glycinamide: step 1/2.</text>
</comment>
<dbReference type="Pfam" id="PF18072">
    <property type="entry name" value="FGAR-AT_linker"/>
    <property type="match status" value="1"/>
</dbReference>
<organism evidence="19 20">
    <name type="scientific">Chromobacterium vaccinii</name>
    <dbReference type="NCBI Taxonomy" id="1108595"/>
    <lineage>
        <taxon>Bacteria</taxon>
        <taxon>Pseudomonadati</taxon>
        <taxon>Pseudomonadota</taxon>
        <taxon>Betaproteobacteria</taxon>
        <taxon>Neisseriales</taxon>
        <taxon>Chromobacteriaceae</taxon>
        <taxon>Chromobacterium</taxon>
    </lineage>
</organism>
<evidence type="ECO:0000259" key="18">
    <source>
        <dbReference type="Pfam" id="PF22689"/>
    </source>
</evidence>
<feature type="binding site" evidence="14">
    <location>
        <begin position="396"/>
        <end position="398"/>
    </location>
    <ligand>
        <name>ATP</name>
        <dbReference type="ChEBI" id="CHEBI:30616"/>
    </ligand>
</feature>
<evidence type="ECO:0000313" key="19">
    <source>
        <dbReference type="EMBL" id="AOZ48610.1"/>
    </source>
</evidence>
<evidence type="ECO:0000256" key="6">
    <source>
        <dbReference type="ARBA" id="ARBA00022723"/>
    </source>
</evidence>
<reference evidence="19 20" key="1">
    <citation type="submission" date="2016-10" db="EMBL/GenBank/DDBJ databases">
        <title>Chromobacterium muskegensis sp. nov., an insecticidal bacterium isolated from Sphagnum bogs.</title>
        <authorList>
            <person name="Sparks M.E."/>
            <person name="Blackburn M.B."/>
            <person name="Gundersen-Rindal D.E."/>
            <person name="Mitchell A."/>
            <person name="Farrar R."/>
            <person name="Kuhar D."/>
        </authorList>
    </citation>
    <scope>NUCLEOTIDE SEQUENCE [LARGE SCALE GENOMIC DNA]</scope>
    <source>
        <strain evidence="19 20">21-1</strain>
    </source>
</reference>
<evidence type="ECO:0000256" key="2">
    <source>
        <dbReference type="ARBA" id="ARBA00004920"/>
    </source>
</evidence>
<dbReference type="InterPro" id="IPR055181">
    <property type="entry name" value="FGAR-AT_PurM_N-like"/>
</dbReference>
<feature type="binding site" evidence="14">
    <location>
        <position position="728"/>
    </location>
    <ligand>
        <name>Mg(2+)</name>
        <dbReference type="ChEBI" id="CHEBI:18420"/>
    </ligand>
</feature>
<dbReference type="Pfam" id="PF18076">
    <property type="entry name" value="FGAR-AT_N"/>
    <property type="match status" value="1"/>
</dbReference>
<sequence>MSYITKLRGGVALSPFRLEKLQAAAADAGLKDIVLTAEHWHFAESDGELSLEEIGVLGQLLSYGEAPLNTEPEGELFLVTPRIGTLSPWASKATDIARHCGLPNIRRIERGTAFRIKSAAKSLSEEARHTLAGLLHDRMTETVLSSLDDAEKLFTHIDPQPMASVDILAGGRAALEAANVQLGLALSDDEVEYLVENFIKLKRNPSDVELMMFAQANSEHCRHKIFNAQFIIDGVEQGKSLFRMIRDTHDAHPQGTLVAYKDNASVIEGAFIERFYPQPGSHQYAYTSEPTDILMKVETHNHPTAISPFAGASTGNGGEIRDEGATGRGSRPKAGLTGFTVSNLNIPGFKQPWEAYRDDQPEYGKPGRIASALQIMLEGPIGGAAFNNEFGRPNLTGYFRAFEEEFNGEMRGYHKPIMLAGGLGSIQQQQIHKNEIPEGALLIQLGGPGLLIGLGGGAASSMDTGANSENLDFDSVQRGNPEIERRCQEVIDRCWQQGEANPIVSIHDVGAGGLSNAFPELVNDAGRGAIFHLRKVNLEEKGMTPMQIWSNEAQERYVMAILPEDLDRFTALCERERCPFAVLGVATDDGHLQVRDDHFGNNPVDMPLEVLLGKPPRMTRDAKTIELSPQTFDASKYPLRETAYRVLRHPTVADKSFLITIGDRTVGGMTARDQMVGRWQVPVADVAVTTMGFNTYRGEAMAMGERTPAALFDGPASGRMAIGEALTNIAAAFVGHLGNVKLSANWMAPAGHPGEDANLYRTVQAVSELSQSLGVSIPVGKDSLSMKTVWQEDGEQKAVTAPLSVVISAFSPVDDVRKTVTPDLKDIKDSDLILIDLGYGRCRLGGSIYGQVWKDMKGRAPDVESPLQLAAFFGVVQSLLRDDKLLAYHDRSDGGLFAALAEMMFAGHVGASIDLQELVIERQNTQRIIDDYVQPTMEAATHGRIMRVLFNEELGAVLQVKKADTPEVISRFMKAGIGRELFVIGRTNGHDRLVIKHKGKDLFSESRSELFCAWSETSARMQRLRDNPACADSEQLLRSHAKPRGLFAQLSFDVHGDPAAPYIGTGKRPRMAILREQGVNGQLEMAAAFDRAGFDAVDVHMSDIIAGRVQLADFKGLAACGGFSYGDVLGAGEGWAKSILFNPRAREQFEAFFGRGDTFALGVCNGCQMMSNLSSIIPGAEHWPKFHRNASEQFEARFAMVEVTASPSIFLSDMVGSRLPVVVSHGEGRAVFAPGAQDQALAALRYIDFDGRATETYPLNPNGSPAGITGVTTADGRFTIMMPHPERVFRAVQNSWHPAEWGENGGWYRMFASARRWVG</sequence>
<keyword evidence="11 14" id="KW-0315">Glutamine amidotransferase</keyword>
<evidence type="ECO:0000256" key="9">
    <source>
        <dbReference type="ARBA" id="ARBA00022840"/>
    </source>
</evidence>
<dbReference type="UniPathway" id="UPA00074">
    <property type="reaction ID" value="UER00128"/>
</dbReference>
<evidence type="ECO:0000313" key="20">
    <source>
        <dbReference type="Proteomes" id="UP000178776"/>
    </source>
</evidence>
<evidence type="ECO:0000256" key="4">
    <source>
        <dbReference type="ARBA" id="ARBA00022490"/>
    </source>
</evidence>
<keyword evidence="7 14" id="KW-0547">Nucleotide-binding</keyword>
<evidence type="ECO:0000256" key="11">
    <source>
        <dbReference type="ARBA" id="ARBA00022962"/>
    </source>
</evidence>
<dbReference type="NCBIfam" id="NF003672">
    <property type="entry name" value="PRK05297.1"/>
    <property type="match status" value="1"/>
</dbReference>
<accession>A0A1D9LBJ2</accession>
<comment type="caution">
    <text evidence="14">Lacks conserved residue(s) required for the propagation of feature annotation.</text>
</comment>
<keyword evidence="8 14" id="KW-0658">Purine biosynthesis</keyword>
<dbReference type="SUPFAM" id="SSF52317">
    <property type="entry name" value="Class I glutamine amidotransferase-like"/>
    <property type="match status" value="1"/>
</dbReference>
<feature type="binding site" evidence="14">
    <location>
        <position position="684"/>
    </location>
    <ligand>
        <name>ATP</name>
        <dbReference type="ChEBI" id="CHEBI:30616"/>
    </ligand>
</feature>
<feature type="active site" description="Nucleophile" evidence="14">
    <location>
        <position position="1164"/>
    </location>
</feature>
<protein>
    <recommendedName>
        <fullName evidence="14">Phosphoribosylformylglycinamidine synthase</fullName>
        <shortName evidence="14">FGAM synthase</shortName>
        <shortName evidence="14">FGAMS</shortName>
        <ecNumber evidence="14">6.3.5.3</ecNumber>
    </recommendedName>
    <alternativeName>
        <fullName evidence="14">Formylglycinamide ribonucleotide amidotransferase</fullName>
        <shortName evidence="14">FGAR amidotransferase</shortName>
        <shortName evidence="14">FGAR-AT</shortName>
    </alternativeName>
</protein>
<comment type="similarity">
    <text evidence="3 14">In the N-terminal section; belongs to the FGAMS family.</text>
</comment>
<evidence type="ECO:0000256" key="1">
    <source>
        <dbReference type="ARBA" id="ARBA00004496"/>
    </source>
</evidence>
<dbReference type="HAMAP" id="MF_00419">
    <property type="entry name" value="PurL_1"/>
    <property type="match status" value="1"/>
</dbReference>
<dbReference type="RefSeq" id="WP_070978126.1">
    <property type="nucleotide sequence ID" value="NZ_CP017707.1"/>
</dbReference>
<dbReference type="Gene3D" id="1.10.8.750">
    <property type="entry name" value="Phosphoribosylformylglycinamidine synthase, linker domain"/>
    <property type="match status" value="1"/>
</dbReference>
<dbReference type="InterPro" id="IPR036921">
    <property type="entry name" value="PurM-like_N_sf"/>
</dbReference>
<proteinExistence type="inferred from homology"/>
<evidence type="ECO:0000256" key="13">
    <source>
        <dbReference type="ARBA" id="ARBA00057317"/>
    </source>
</evidence>
<dbReference type="CDD" id="cd01740">
    <property type="entry name" value="GATase1_FGAR_AT"/>
    <property type="match status" value="1"/>
</dbReference>
<dbReference type="EMBL" id="CP017707">
    <property type="protein sequence ID" value="AOZ48610.1"/>
    <property type="molecule type" value="Genomic_DNA"/>
</dbReference>
<dbReference type="Pfam" id="PF02769">
    <property type="entry name" value="AIRS_C"/>
    <property type="match status" value="2"/>
</dbReference>
<dbReference type="Gene3D" id="3.90.650.10">
    <property type="entry name" value="PurM-like C-terminal domain"/>
    <property type="match status" value="2"/>
</dbReference>
<keyword evidence="4 14" id="KW-0963">Cytoplasm</keyword>
<dbReference type="GO" id="GO:0006189">
    <property type="term" value="P:'de novo' IMP biosynthetic process"/>
    <property type="evidence" value="ECO:0007669"/>
    <property type="project" value="UniProtKB-UniRule"/>
</dbReference>
<evidence type="ECO:0000256" key="12">
    <source>
        <dbReference type="ARBA" id="ARBA00052585"/>
    </source>
</evidence>
<evidence type="ECO:0000259" key="15">
    <source>
        <dbReference type="Pfam" id="PF02769"/>
    </source>
</evidence>
<evidence type="ECO:0000259" key="17">
    <source>
        <dbReference type="Pfam" id="PF18076"/>
    </source>
</evidence>
<dbReference type="FunFam" id="1.10.8.750:FF:000002">
    <property type="entry name" value="Phosphoribosylformylglycinamidine synthase"/>
    <property type="match status" value="1"/>
</dbReference>
<dbReference type="Proteomes" id="UP000178776">
    <property type="component" value="Chromosome"/>
</dbReference>
<dbReference type="STRING" id="1108595.BKX93_00460"/>
<feature type="binding site" evidence="14">
    <location>
        <position position="724"/>
    </location>
    <ligand>
        <name>Mg(2+)</name>
        <dbReference type="ChEBI" id="CHEBI:18420"/>
    </ligand>
</feature>
<dbReference type="SUPFAM" id="SSF109736">
    <property type="entry name" value="FGAM synthase PurL, linker domain"/>
    <property type="match status" value="1"/>
</dbReference>
<feature type="binding site" evidence="14">
    <location>
        <position position="685"/>
    </location>
    <ligand>
        <name>Mg(2+)</name>
        <dbReference type="ChEBI" id="CHEBI:18420"/>
    </ligand>
</feature>
<keyword evidence="6 14" id="KW-0479">Metal-binding</keyword>
<comment type="subunit">
    <text evidence="14">Monomer.</text>
</comment>
<dbReference type="Pfam" id="PF13507">
    <property type="entry name" value="GATase_5"/>
    <property type="match status" value="1"/>
</dbReference>
<comment type="catalytic activity">
    <reaction evidence="12 14">
        <text>N(2)-formyl-N(1)-(5-phospho-beta-D-ribosyl)glycinamide + L-glutamine + ATP + H2O = 2-formamido-N(1)-(5-O-phospho-beta-D-ribosyl)acetamidine + L-glutamate + ADP + phosphate + H(+)</text>
        <dbReference type="Rhea" id="RHEA:17129"/>
        <dbReference type="ChEBI" id="CHEBI:15377"/>
        <dbReference type="ChEBI" id="CHEBI:15378"/>
        <dbReference type="ChEBI" id="CHEBI:29985"/>
        <dbReference type="ChEBI" id="CHEBI:30616"/>
        <dbReference type="ChEBI" id="CHEBI:43474"/>
        <dbReference type="ChEBI" id="CHEBI:58359"/>
        <dbReference type="ChEBI" id="CHEBI:147286"/>
        <dbReference type="ChEBI" id="CHEBI:147287"/>
        <dbReference type="ChEBI" id="CHEBI:456216"/>
        <dbReference type="EC" id="6.3.5.3"/>
    </reaction>
</comment>
<keyword evidence="5 14" id="KW-0436">Ligase</keyword>
<dbReference type="InterPro" id="IPR010918">
    <property type="entry name" value="PurM-like_C_dom"/>
</dbReference>
<gene>
    <name evidence="14" type="primary">purL</name>
    <name evidence="19" type="ORF">BKX93_00460</name>
</gene>
<comment type="function">
    <text evidence="13 14">Phosphoribosylformylglycinamidine synthase involved in the purines biosynthetic pathway. Catalyzes the ATP-dependent conversion of formylglycinamide ribonucleotide (FGAR) and glutamine to yield formylglycinamidine ribonucleotide (FGAM) and glutamate.</text>
</comment>
<evidence type="ECO:0000256" key="10">
    <source>
        <dbReference type="ARBA" id="ARBA00022842"/>
    </source>
</evidence>
<dbReference type="InterPro" id="IPR040707">
    <property type="entry name" value="FGAR-AT_N"/>
</dbReference>
<evidence type="ECO:0000259" key="16">
    <source>
        <dbReference type="Pfam" id="PF18072"/>
    </source>
</evidence>
<dbReference type="PANTHER" id="PTHR10099:SF1">
    <property type="entry name" value="PHOSPHORIBOSYLFORMYLGLYCINAMIDINE SYNTHASE"/>
    <property type="match status" value="1"/>
</dbReference>
<dbReference type="Gene3D" id="3.30.1330.10">
    <property type="entry name" value="PurM-like, N-terminal domain"/>
    <property type="match status" value="2"/>
</dbReference>
<dbReference type="SUPFAM" id="SSF82697">
    <property type="entry name" value="PurS-like"/>
    <property type="match status" value="1"/>
</dbReference>
<feature type="binding site" evidence="14">
    <location>
        <position position="890"/>
    </location>
    <ligand>
        <name>Mg(2+)</name>
        <dbReference type="ChEBI" id="CHEBI:18420"/>
    </ligand>
</feature>
<comment type="subcellular location">
    <subcellularLocation>
        <location evidence="1 14">Cytoplasm</location>
    </subcellularLocation>
</comment>
<dbReference type="PROSITE" id="PS51273">
    <property type="entry name" value="GATASE_TYPE_1"/>
    <property type="match status" value="1"/>
</dbReference>
<dbReference type="Pfam" id="PF22689">
    <property type="entry name" value="FGAR-AT_PurM_N-like"/>
    <property type="match status" value="1"/>
</dbReference>
<feature type="domain" description="PurM-like C-terminal" evidence="15">
    <location>
        <begin position="844"/>
        <end position="997"/>
    </location>
</feature>
<evidence type="ECO:0000256" key="5">
    <source>
        <dbReference type="ARBA" id="ARBA00022598"/>
    </source>
</evidence>
<dbReference type="KEGG" id="cvc:BKX93_00460"/>
<dbReference type="GO" id="GO:0046872">
    <property type="term" value="F:metal ion binding"/>
    <property type="evidence" value="ECO:0007669"/>
    <property type="project" value="UniProtKB-KW"/>
</dbReference>
<dbReference type="FunFam" id="3.90.650.10:FF:000002">
    <property type="entry name" value="Phosphoribosylformylglycinamidine synthase"/>
    <property type="match status" value="1"/>
</dbReference>
<dbReference type="InterPro" id="IPR029062">
    <property type="entry name" value="Class_I_gatase-like"/>
</dbReference>
<dbReference type="InterPro" id="IPR041609">
    <property type="entry name" value="PurL_linker"/>
</dbReference>
<evidence type="ECO:0000256" key="8">
    <source>
        <dbReference type="ARBA" id="ARBA00022755"/>
    </source>
</evidence>
<keyword evidence="10 14" id="KW-0460">Magnesium</keyword>
<feature type="active site" evidence="14">
    <location>
        <position position="1286"/>
    </location>
</feature>
<dbReference type="FunFam" id="3.40.50.880:FF:000008">
    <property type="entry name" value="Phosphoribosylformylglycinamidine synthase"/>
    <property type="match status" value="1"/>
</dbReference>
<dbReference type="GeneID" id="68839696"/>
<dbReference type="InterPro" id="IPR036676">
    <property type="entry name" value="PurM-like_C_sf"/>
</dbReference>
<feature type="domain" description="Phosphoribosylformylglycinamidine synthase linker" evidence="16">
    <location>
        <begin position="175"/>
        <end position="224"/>
    </location>
</feature>
<dbReference type="NCBIfam" id="TIGR01735">
    <property type="entry name" value="FGAM_synt"/>
    <property type="match status" value="1"/>
</dbReference>
<feature type="binding site" evidence="14">
    <location>
        <position position="892"/>
    </location>
    <ligand>
        <name>ATP</name>
        <dbReference type="ChEBI" id="CHEBI:30616"/>
    </ligand>
</feature>
<feature type="domain" description="FGAR-AT PurM N-terminal-like" evidence="18">
    <location>
        <begin position="654"/>
        <end position="812"/>
    </location>
</feature>
<dbReference type="SMART" id="SM01211">
    <property type="entry name" value="GATase_5"/>
    <property type="match status" value="1"/>
</dbReference>
<dbReference type="FunFam" id="3.30.1330.10:FF:000002">
    <property type="entry name" value="Phosphoribosylformylglycinamidine synthase"/>
    <property type="match status" value="1"/>
</dbReference>
<dbReference type="InterPro" id="IPR010073">
    <property type="entry name" value="PurL_large"/>
</dbReference>
<dbReference type="FunFam" id="3.30.1330.10:FF:000005">
    <property type="entry name" value="Phosphoribosylformylglycinamidine synthase"/>
    <property type="match status" value="1"/>
</dbReference>
<dbReference type="SUPFAM" id="SSF56042">
    <property type="entry name" value="PurM C-terminal domain-like"/>
    <property type="match status" value="2"/>
</dbReference>
<feature type="active site" evidence="14">
    <location>
        <position position="1284"/>
    </location>
</feature>
<feature type="domain" description="Phosphoribosylformylglycinamidine synthase N-terminal" evidence="17">
    <location>
        <begin position="38"/>
        <end position="154"/>
    </location>
</feature>
<dbReference type="GO" id="GO:0005737">
    <property type="term" value="C:cytoplasm"/>
    <property type="evidence" value="ECO:0007669"/>
    <property type="project" value="UniProtKB-SubCell"/>
</dbReference>
<dbReference type="SUPFAM" id="SSF55326">
    <property type="entry name" value="PurM N-terminal domain-like"/>
    <property type="match status" value="2"/>
</dbReference>
<dbReference type="InterPro" id="IPR036604">
    <property type="entry name" value="PurS-like_sf"/>
</dbReference>
<dbReference type="CDD" id="cd02204">
    <property type="entry name" value="PurL_repeat2"/>
    <property type="match status" value="1"/>
</dbReference>